<feature type="transmembrane region" description="Helical" evidence="8">
    <location>
        <begin position="105"/>
        <end position="127"/>
    </location>
</feature>
<dbReference type="InterPro" id="IPR020846">
    <property type="entry name" value="MFS_dom"/>
</dbReference>
<feature type="transmembrane region" description="Helical" evidence="8">
    <location>
        <begin position="12"/>
        <end position="32"/>
    </location>
</feature>
<reference evidence="10 11" key="1">
    <citation type="submission" date="2018-08" db="EMBL/GenBank/DDBJ databases">
        <title>Bacillus chawlae sp. nov., Bacillus glennii sp. nov., and Bacillus saganii sp. nov. Isolated from the Vehicle Assembly Building at Kennedy Space Center where the Viking Spacecraft were Assembled.</title>
        <authorList>
            <person name="Seuylemezian A."/>
            <person name="Vaishampayan P."/>
        </authorList>
    </citation>
    <scope>NUCLEOTIDE SEQUENCE [LARGE SCALE GENOMIC DNA]</scope>
    <source>
        <strain evidence="10 11">V47-23a</strain>
    </source>
</reference>
<feature type="transmembrane region" description="Helical" evidence="8">
    <location>
        <begin position="341"/>
        <end position="361"/>
    </location>
</feature>
<dbReference type="InterPro" id="IPR011701">
    <property type="entry name" value="MFS"/>
</dbReference>
<keyword evidence="3" id="KW-0813">Transport</keyword>
<dbReference type="PROSITE" id="PS50850">
    <property type="entry name" value="MFS"/>
    <property type="match status" value="1"/>
</dbReference>
<comment type="subcellular location">
    <subcellularLocation>
        <location evidence="1">Cell membrane</location>
        <topology evidence="1">Multi-pass membrane protein</topology>
    </subcellularLocation>
</comment>
<keyword evidence="5 8" id="KW-0812">Transmembrane</keyword>
<evidence type="ECO:0000256" key="3">
    <source>
        <dbReference type="ARBA" id="ARBA00022448"/>
    </source>
</evidence>
<dbReference type="SUPFAM" id="SSF103473">
    <property type="entry name" value="MFS general substrate transporter"/>
    <property type="match status" value="1"/>
</dbReference>
<dbReference type="Pfam" id="PF07690">
    <property type="entry name" value="MFS_1"/>
    <property type="match status" value="1"/>
</dbReference>
<feature type="transmembrane region" description="Helical" evidence="8">
    <location>
        <begin position="52"/>
        <end position="71"/>
    </location>
</feature>
<dbReference type="Proteomes" id="UP000264541">
    <property type="component" value="Unassembled WGS sequence"/>
</dbReference>
<dbReference type="OrthoDB" id="63984at2"/>
<comment type="caution">
    <text evidence="10">The sequence shown here is derived from an EMBL/GenBank/DDBJ whole genome shotgun (WGS) entry which is preliminary data.</text>
</comment>
<evidence type="ECO:0000256" key="2">
    <source>
        <dbReference type="ARBA" id="ARBA00008335"/>
    </source>
</evidence>
<dbReference type="GO" id="GO:0005886">
    <property type="term" value="C:plasma membrane"/>
    <property type="evidence" value="ECO:0007669"/>
    <property type="project" value="UniProtKB-SubCell"/>
</dbReference>
<organism evidence="10 11">
    <name type="scientific">Peribacillus saganii</name>
    <dbReference type="NCBI Taxonomy" id="2303992"/>
    <lineage>
        <taxon>Bacteria</taxon>
        <taxon>Bacillati</taxon>
        <taxon>Bacillota</taxon>
        <taxon>Bacilli</taxon>
        <taxon>Bacillales</taxon>
        <taxon>Bacillaceae</taxon>
        <taxon>Peribacillus</taxon>
    </lineage>
</organism>
<dbReference type="PANTHER" id="PTHR43271:SF1">
    <property type="entry name" value="INNER MEMBRANE TRANSPORT PROTEIN YNFM"/>
    <property type="match status" value="1"/>
</dbReference>
<evidence type="ECO:0000313" key="10">
    <source>
        <dbReference type="EMBL" id="RFU70629.1"/>
    </source>
</evidence>
<feature type="transmembrane region" description="Helical" evidence="8">
    <location>
        <begin position="282"/>
        <end position="301"/>
    </location>
</feature>
<dbReference type="Gene3D" id="1.20.1250.20">
    <property type="entry name" value="MFS general substrate transporter like domains"/>
    <property type="match status" value="1"/>
</dbReference>
<name>A0A372LQY0_9BACI</name>
<protein>
    <submittedName>
        <fullName evidence="10">MFS transporter</fullName>
    </submittedName>
</protein>
<dbReference type="GO" id="GO:0022857">
    <property type="term" value="F:transmembrane transporter activity"/>
    <property type="evidence" value="ECO:0007669"/>
    <property type="project" value="InterPro"/>
</dbReference>
<dbReference type="PROSITE" id="PS00216">
    <property type="entry name" value="SUGAR_TRANSPORT_1"/>
    <property type="match status" value="1"/>
</dbReference>
<feature type="transmembrane region" description="Helical" evidence="8">
    <location>
        <begin position="367"/>
        <end position="387"/>
    </location>
</feature>
<dbReference type="PANTHER" id="PTHR43271">
    <property type="entry name" value="BLL2771 PROTEIN"/>
    <property type="match status" value="1"/>
</dbReference>
<accession>A0A372LQY0</accession>
<evidence type="ECO:0000256" key="5">
    <source>
        <dbReference type="ARBA" id="ARBA00022692"/>
    </source>
</evidence>
<feature type="transmembrane region" description="Helical" evidence="8">
    <location>
        <begin position="307"/>
        <end position="329"/>
    </location>
</feature>
<comment type="similarity">
    <text evidence="2">Belongs to the major facilitator superfamily.</text>
</comment>
<gene>
    <name evidence="10" type="ORF">D0469_05705</name>
</gene>
<keyword evidence="7 8" id="KW-0472">Membrane</keyword>
<dbReference type="InterPro" id="IPR005829">
    <property type="entry name" value="Sugar_transporter_CS"/>
</dbReference>
<evidence type="ECO:0000256" key="6">
    <source>
        <dbReference type="ARBA" id="ARBA00022989"/>
    </source>
</evidence>
<proteinExistence type="inferred from homology"/>
<keyword evidence="4" id="KW-1003">Cell membrane</keyword>
<feature type="transmembrane region" description="Helical" evidence="8">
    <location>
        <begin position="217"/>
        <end position="238"/>
    </location>
</feature>
<evidence type="ECO:0000256" key="1">
    <source>
        <dbReference type="ARBA" id="ARBA00004651"/>
    </source>
</evidence>
<evidence type="ECO:0000256" key="7">
    <source>
        <dbReference type="ARBA" id="ARBA00023136"/>
    </source>
</evidence>
<evidence type="ECO:0000256" key="4">
    <source>
        <dbReference type="ARBA" id="ARBA00022475"/>
    </source>
</evidence>
<keyword evidence="11" id="KW-1185">Reference proteome</keyword>
<feature type="transmembrane region" description="Helical" evidence="8">
    <location>
        <begin position="139"/>
        <end position="160"/>
    </location>
</feature>
<dbReference type="InterPro" id="IPR036259">
    <property type="entry name" value="MFS_trans_sf"/>
</dbReference>
<feature type="domain" description="Major facilitator superfamily (MFS) profile" evidence="9">
    <location>
        <begin position="14"/>
        <end position="393"/>
    </location>
</feature>
<sequence length="405" mass="44618">MTYIQKGTNEYKLASLALFIGGFVTFSTLYTTQPLLPIISKEFHVSPSTSSLTLSLTTGTLALALLVAAAFSDVIGRKRIMVLSLLSTSLIGVLCAITPNFFSLAMLRGLLGLSMAGVPAIAMTYIVEEFHPKGIGQIMGLYISGTAIGGMTGRILTGVFTDLFHWRISLELMGILSLILSIFFWMILPGERNFTKNAFRWKPIITGYKTHLTDKKLMLLIICPFFIMGSFIIVYNYIGFMLMEPPYNLSQTIIGFLFIVYLSGTYSSILMGGKADHHGKQFILMLSLGLMGAGALGTLVPNLILKIVFLAIFTFGFFAAHSIVSSWVGNDAKTNKAQASSLYLLFYYLGSSLIGSFGGIFWTYFHWAGVVVLIILLLSISYLLIFIRTQMEEKQNKTKADTNQS</sequence>
<evidence type="ECO:0000313" key="11">
    <source>
        <dbReference type="Proteomes" id="UP000264541"/>
    </source>
</evidence>
<dbReference type="AlphaFoldDB" id="A0A372LQY0"/>
<feature type="transmembrane region" description="Helical" evidence="8">
    <location>
        <begin position="166"/>
        <end position="188"/>
    </location>
</feature>
<dbReference type="CDD" id="cd17324">
    <property type="entry name" value="MFS_NepI_like"/>
    <property type="match status" value="1"/>
</dbReference>
<dbReference type="EMBL" id="QVTE01000014">
    <property type="protein sequence ID" value="RFU70629.1"/>
    <property type="molecule type" value="Genomic_DNA"/>
</dbReference>
<feature type="transmembrane region" description="Helical" evidence="8">
    <location>
        <begin position="80"/>
        <end position="99"/>
    </location>
</feature>
<keyword evidence="6 8" id="KW-1133">Transmembrane helix</keyword>
<evidence type="ECO:0000259" key="9">
    <source>
        <dbReference type="PROSITE" id="PS50850"/>
    </source>
</evidence>
<feature type="transmembrane region" description="Helical" evidence="8">
    <location>
        <begin position="250"/>
        <end position="270"/>
    </location>
</feature>
<dbReference type="RefSeq" id="WP_117325683.1">
    <property type="nucleotide sequence ID" value="NZ_QVTE01000014.1"/>
</dbReference>
<evidence type="ECO:0000256" key="8">
    <source>
        <dbReference type="SAM" id="Phobius"/>
    </source>
</evidence>